<organism evidence="16 17">
    <name type="scientific">Tepidimonas thermarum</name>
    <dbReference type="NCBI Taxonomy" id="335431"/>
    <lineage>
        <taxon>Bacteria</taxon>
        <taxon>Pseudomonadati</taxon>
        <taxon>Pseudomonadota</taxon>
        <taxon>Betaproteobacteria</taxon>
        <taxon>Burkholderiales</taxon>
        <taxon>Tepidimonas</taxon>
    </lineage>
</organism>
<evidence type="ECO:0000256" key="2">
    <source>
        <dbReference type="ARBA" id="ARBA00009810"/>
    </source>
</evidence>
<feature type="domain" description="TonB-dependent receptor plug" evidence="15">
    <location>
        <begin position="51"/>
        <end position="155"/>
    </location>
</feature>
<evidence type="ECO:0000256" key="4">
    <source>
        <dbReference type="ARBA" id="ARBA00022452"/>
    </source>
</evidence>
<keyword evidence="5 12" id="KW-0812">Transmembrane</keyword>
<keyword evidence="3 12" id="KW-0813">Transport</keyword>
<dbReference type="GO" id="GO:0015889">
    <property type="term" value="P:cobalamin transport"/>
    <property type="evidence" value="ECO:0007669"/>
    <property type="project" value="TreeGrafter"/>
</dbReference>
<evidence type="ECO:0000259" key="15">
    <source>
        <dbReference type="Pfam" id="PF07715"/>
    </source>
</evidence>
<dbReference type="Pfam" id="PF07715">
    <property type="entry name" value="Plug"/>
    <property type="match status" value="1"/>
</dbReference>
<evidence type="ECO:0000256" key="10">
    <source>
        <dbReference type="ARBA" id="ARBA00023170"/>
    </source>
</evidence>
<dbReference type="AlphaFoldDB" id="A0A554WXV7"/>
<dbReference type="OrthoDB" id="183532at2"/>
<keyword evidence="11 12" id="KW-0998">Cell outer membrane</keyword>
<feature type="domain" description="TonB-dependent receptor-like beta-barrel" evidence="14">
    <location>
        <begin position="178"/>
        <end position="595"/>
    </location>
</feature>
<name>A0A554WXV7_9BURK</name>
<dbReference type="GO" id="GO:0009279">
    <property type="term" value="C:cell outer membrane"/>
    <property type="evidence" value="ECO:0007669"/>
    <property type="project" value="UniProtKB-SubCell"/>
</dbReference>
<evidence type="ECO:0000313" key="16">
    <source>
        <dbReference type="EMBL" id="TSE28400.1"/>
    </source>
</evidence>
<evidence type="ECO:0000256" key="8">
    <source>
        <dbReference type="ARBA" id="ARBA00023077"/>
    </source>
</evidence>
<dbReference type="InterPro" id="IPR036942">
    <property type="entry name" value="Beta-barrel_TonB_sf"/>
</dbReference>
<comment type="subcellular location">
    <subcellularLocation>
        <location evidence="1 12">Cell outer membrane</location>
        <topology evidence="1 12">Multi-pass membrane protein</topology>
    </subcellularLocation>
</comment>
<keyword evidence="7" id="KW-0406">Ion transport</keyword>
<evidence type="ECO:0000256" key="1">
    <source>
        <dbReference type="ARBA" id="ARBA00004571"/>
    </source>
</evidence>
<evidence type="ECO:0000259" key="14">
    <source>
        <dbReference type="Pfam" id="PF00593"/>
    </source>
</evidence>
<comment type="similarity">
    <text evidence="2 12 13">Belongs to the TonB-dependent receptor family.</text>
</comment>
<evidence type="ECO:0000256" key="3">
    <source>
        <dbReference type="ARBA" id="ARBA00022448"/>
    </source>
</evidence>
<evidence type="ECO:0000313" key="17">
    <source>
        <dbReference type="Proteomes" id="UP000318542"/>
    </source>
</evidence>
<reference evidence="16 17" key="1">
    <citation type="submission" date="2019-07" db="EMBL/GenBank/DDBJ databases">
        <title>Tepidimonas thermarum AA-1 draft genome.</title>
        <authorList>
            <person name="Da Costa M.S."/>
            <person name="Froufe H.J.C."/>
            <person name="Egas C."/>
            <person name="Albuquerque L."/>
        </authorList>
    </citation>
    <scope>NUCLEOTIDE SEQUENCE [LARGE SCALE GENOMIC DNA]</scope>
    <source>
        <strain evidence="16 17">AA-1</strain>
    </source>
</reference>
<keyword evidence="8 13" id="KW-0798">TonB box</keyword>
<evidence type="ECO:0000256" key="6">
    <source>
        <dbReference type="ARBA" id="ARBA00022729"/>
    </source>
</evidence>
<dbReference type="PANTHER" id="PTHR30069">
    <property type="entry name" value="TONB-DEPENDENT OUTER MEMBRANE RECEPTOR"/>
    <property type="match status" value="1"/>
</dbReference>
<dbReference type="InterPro" id="IPR012910">
    <property type="entry name" value="Plug_dom"/>
</dbReference>
<keyword evidence="6" id="KW-0732">Signal</keyword>
<proteinExistence type="inferred from homology"/>
<gene>
    <name evidence="16" type="primary">btuB</name>
    <name evidence="16" type="ORF">Tther_02134</name>
</gene>
<keyword evidence="9 12" id="KW-0472">Membrane</keyword>
<dbReference type="InterPro" id="IPR039426">
    <property type="entry name" value="TonB-dep_rcpt-like"/>
</dbReference>
<dbReference type="Pfam" id="PF00593">
    <property type="entry name" value="TonB_dep_Rec_b-barrel"/>
    <property type="match status" value="1"/>
</dbReference>
<comment type="caution">
    <text evidence="16">The sequence shown here is derived from an EMBL/GenBank/DDBJ whole genome shotgun (WGS) entry which is preliminary data.</text>
</comment>
<keyword evidence="4 12" id="KW-1134">Transmembrane beta strand</keyword>
<evidence type="ECO:0000256" key="13">
    <source>
        <dbReference type="RuleBase" id="RU003357"/>
    </source>
</evidence>
<dbReference type="Gene3D" id="2.170.130.10">
    <property type="entry name" value="TonB-dependent receptor, plug domain"/>
    <property type="match status" value="1"/>
</dbReference>
<dbReference type="Proteomes" id="UP000318542">
    <property type="component" value="Unassembled WGS sequence"/>
</dbReference>
<dbReference type="InterPro" id="IPR000531">
    <property type="entry name" value="Beta-barrel_TonB"/>
</dbReference>
<dbReference type="GO" id="GO:0006811">
    <property type="term" value="P:monoatomic ion transport"/>
    <property type="evidence" value="ECO:0007669"/>
    <property type="project" value="UniProtKB-KW"/>
</dbReference>
<dbReference type="InterPro" id="IPR037066">
    <property type="entry name" value="Plug_dom_sf"/>
</dbReference>
<evidence type="ECO:0000256" key="5">
    <source>
        <dbReference type="ARBA" id="ARBA00022692"/>
    </source>
</evidence>
<dbReference type="Gene3D" id="2.40.170.20">
    <property type="entry name" value="TonB-dependent receptor, beta-barrel domain"/>
    <property type="match status" value="1"/>
</dbReference>
<evidence type="ECO:0000256" key="7">
    <source>
        <dbReference type="ARBA" id="ARBA00023065"/>
    </source>
</evidence>
<dbReference type="CDD" id="cd01347">
    <property type="entry name" value="ligand_gated_channel"/>
    <property type="match status" value="1"/>
</dbReference>
<keyword evidence="10" id="KW-0675">Receptor</keyword>
<dbReference type="PROSITE" id="PS52016">
    <property type="entry name" value="TONB_DEPENDENT_REC_3"/>
    <property type="match status" value="1"/>
</dbReference>
<evidence type="ECO:0000256" key="11">
    <source>
        <dbReference type="ARBA" id="ARBA00023237"/>
    </source>
</evidence>
<sequence length="621" mass="67321">MAIGERRAHAARVYPLIVGGWLGVSVSALAQPVQMDPVVVTATRVTTPLTELVADVSIIDRAQLEQAGLQSLIDVLANLPGVQVTFNGSYRSNSGVFLRGASSSQTILLINGVRVGSATTGSYSLESLPLDRIERVEVLRGAAAALYGPDAVGGVIQVFTREPQDGLTRSASVGAGTDGQRKLGASLQGQSGDWGYSLGASHERAKGINVKLPGASGFNADADGFEYSSLDASVRYRVNARHLVSAQVLLSDGEYGFDGAPFPNPLSLNAATARAVAYPRLEQQVLKWSADWTAEWTSTLTYGHSRDVSVNRYWRIADGAAAGQSRFNTTRSQLIWQNDVRLGRDTLSVIAEQRKDEVDSTTNYTVSSRTLRGLAASYAMNGQDWNGLVTARHDRNSQFGSFNTWALSAGYKLSPSLRLVGSTGTTFQAPSFNQLYFPGFGNPDLTPQKGRAHELGLRYQQGSTRASAVLYRNRVQGFITPSTNVQSNQAVLEGVTLTWDQSWGATALSVSYDHADPRLKPSNDRVLRVARHVLRTQVSHRQGAWQSYAELRLSSDREDAQFPGRVTLPGYGVLNVGAAYQIRPNLTVQVRLNNLTDKAYSLANGYTMPGRNLFVSLNWND</sequence>
<dbReference type="EMBL" id="VJOL01000049">
    <property type="protein sequence ID" value="TSE28400.1"/>
    <property type="molecule type" value="Genomic_DNA"/>
</dbReference>
<dbReference type="SUPFAM" id="SSF56935">
    <property type="entry name" value="Porins"/>
    <property type="match status" value="1"/>
</dbReference>
<evidence type="ECO:0000256" key="12">
    <source>
        <dbReference type="PROSITE-ProRule" id="PRU01360"/>
    </source>
</evidence>
<keyword evidence="17" id="KW-1185">Reference proteome</keyword>
<accession>A0A554WXV7</accession>
<protein>
    <submittedName>
        <fullName evidence="16">Vitamin B12 transporter BtuB</fullName>
    </submittedName>
</protein>
<evidence type="ECO:0000256" key="9">
    <source>
        <dbReference type="ARBA" id="ARBA00023136"/>
    </source>
</evidence>
<dbReference type="PANTHER" id="PTHR30069:SF53">
    <property type="entry name" value="COLICIN I RECEPTOR-RELATED"/>
    <property type="match status" value="1"/>
</dbReference>